<evidence type="ECO:0000256" key="7">
    <source>
        <dbReference type="ARBA" id="ARBA00022989"/>
    </source>
</evidence>
<evidence type="ECO:0000256" key="9">
    <source>
        <dbReference type="ARBA" id="ARBA00023170"/>
    </source>
</evidence>
<dbReference type="Gene3D" id="3.80.10.10">
    <property type="entry name" value="Ribonuclease Inhibitor"/>
    <property type="match status" value="1"/>
</dbReference>
<dbReference type="PROSITE" id="PS51450">
    <property type="entry name" value="LRR"/>
    <property type="match status" value="1"/>
</dbReference>
<evidence type="ECO:0000256" key="10">
    <source>
        <dbReference type="ARBA" id="ARBA00023180"/>
    </source>
</evidence>
<evidence type="ECO:0000256" key="12">
    <source>
        <dbReference type="SAM" id="Phobius"/>
    </source>
</evidence>
<dbReference type="SUPFAM" id="SSF52058">
    <property type="entry name" value="L domain-like"/>
    <property type="match status" value="1"/>
</dbReference>
<feature type="compositionally biased region" description="Low complexity" evidence="11">
    <location>
        <begin position="74"/>
        <end position="88"/>
    </location>
</feature>
<dbReference type="PANTHER" id="PTHR48059">
    <property type="entry name" value="POLYGALACTURONASE INHIBITOR 1"/>
    <property type="match status" value="1"/>
</dbReference>
<evidence type="ECO:0000313" key="13">
    <source>
        <dbReference type="EMBL" id="CAB9529186.1"/>
    </source>
</evidence>
<keyword evidence="14" id="KW-1185">Reference proteome</keyword>
<keyword evidence="9" id="KW-0675">Receptor</keyword>
<evidence type="ECO:0000256" key="1">
    <source>
        <dbReference type="ARBA" id="ARBA00004167"/>
    </source>
</evidence>
<keyword evidence="10" id="KW-0325">Glycoprotein</keyword>
<keyword evidence="3" id="KW-0433">Leucine-rich repeat</keyword>
<protein>
    <submittedName>
        <fullName evidence="13">Leucine Rich Repeat</fullName>
    </submittedName>
</protein>
<evidence type="ECO:0000256" key="5">
    <source>
        <dbReference type="ARBA" id="ARBA00022729"/>
    </source>
</evidence>
<gene>
    <name evidence="13" type="ORF">SEMRO_2420_G327130.1</name>
</gene>
<keyword evidence="4 12" id="KW-0812">Transmembrane</keyword>
<dbReference type="InterPro" id="IPR001611">
    <property type="entry name" value="Leu-rich_rpt"/>
</dbReference>
<dbReference type="InterPro" id="IPR032675">
    <property type="entry name" value="LRR_dom_sf"/>
</dbReference>
<feature type="transmembrane region" description="Helical" evidence="12">
    <location>
        <begin position="278"/>
        <end position="301"/>
    </location>
</feature>
<evidence type="ECO:0000256" key="11">
    <source>
        <dbReference type="SAM" id="MobiDB-lite"/>
    </source>
</evidence>
<feature type="region of interest" description="Disordered" evidence="11">
    <location>
        <begin position="50"/>
        <end position="96"/>
    </location>
</feature>
<dbReference type="GO" id="GO:0016020">
    <property type="term" value="C:membrane"/>
    <property type="evidence" value="ECO:0007669"/>
    <property type="project" value="UniProtKB-SubCell"/>
</dbReference>
<accession>A0A9N8F0X4</accession>
<dbReference type="FunFam" id="3.80.10.10:FF:000413">
    <property type="entry name" value="Inactive leucine-rich repeat receptor-like protein kinase"/>
    <property type="match status" value="1"/>
</dbReference>
<dbReference type="OrthoDB" id="46789at2759"/>
<keyword evidence="6" id="KW-0677">Repeat</keyword>
<name>A0A9N8F0X4_9STRA</name>
<dbReference type="Pfam" id="PF00560">
    <property type="entry name" value="LRR_1"/>
    <property type="match status" value="3"/>
</dbReference>
<evidence type="ECO:0000256" key="3">
    <source>
        <dbReference type="ARBA" id="ARBA00022614"/>
    </source>
</evidence>
<evidence type="ECO:0000256" key="4">
    <source>
        <dbReference type="ARBA" id="ARBA00022692"/>
    </source>
</evidence>
<comment type="caution">
    <text evidence="13">The sequence shown here is derived from an EMBL/GenBank/DDBJ whole genome shotgun (WGS) entry which is preliminary data.</text>
</comment>
<dbReference type="PANTHER" id="PTHR48059:SF30">
    <property type="entry name" value="OS06G0587000 PROTEIN"/>
    <property type="match status" value="1"/>
</dbReference>
<feature type="region of interest" description="Disordered" evidence="11">
    <location>
        <begin position="114"/>
        <end position="138"/>
    </location>
</feature>
<reference evidence="13" key="1">
    <citation type="submission" date="2020-06" db="EMBL/GenBank/DDBJ databases">
        <authorList>
            <consortium name="Plant Systems Biology data submission"/>
        </authorList>
    </citation>
    <scope>NUCLEOTIDE SEQUENCE</scope>
    <source>
        <strain evidence="13">D6</strain>
    </source>
</reference>
<dbReference type="Proteomes" id="UP001153069">
    <property type="component" value="Unassembled WGS sequence"/>
</dbReference>
<evidence type="ECO:0000256" key="6">
    <source>
        <dbReference type="ARBA" id="ARBA00022737"/>
    </source>
</evidence>
<sequence>MSSTHPRLPNSQEEAALDSDLSLNQLVLERSQTATKTAEDIKQEELLRRAAEKKNNLAPTVARRPDANRRKKAPATATTTAVSISTNATEDDDQRQKDELALLRVVAERSAAARREEAESASKSNNPAEIGAQAFNPGDYVSEKGDTINLMAIAAQRSVDDDATPSMAATADNTALPDAAGDSVGDSVALNPASNPAAGIEYDHQTGRPMTKHSLPPGSVTPGAYSGAPGANYQAVEPVRLDVLGPSSPPMQETPQGQIEEAEVNTMESLEEKKRNPVAVRAAIAVLAVVIILAITIPLAVGGKNGESPKMDNTQVTSIDKALLPNAPNSTWESIVTDQKSLQFKAYTWLTRDPNLQTYESWQKEQRFSLATFYYACNGPKWRFKDPQAQNEWLSYGTSECGWGVFHTGPLLNGVHCSTGDRVTEIKVMEQRGFTGSVPSELSLLGSLKILDLSENIMANHLTDLLPIHESEPFQSLEALHCVNCRLVGSLPPELFEWTNLLVLDLSNNQISGPLPLEVSLMAALVDLDLGSNQFVGEVPSEVGQLTALTSLDLSRNQFVGEVPSEVGRLTALTSLDLSRNQFMGEVPSEMAPFQPK</sequence>
<keyword evidence="8 12" id="KW-0472">Membrane</keyword>
<evidence type="ECO:0000256" key="2">
    <source>
        <dbReference type="ARBA" id="ARBA00004196"/>
    </source>
</evidence>
<evidence type="ECO:0000256" key="8">
    <source>
        <dbReference type="ARBA" id="ARBA00023136"/>
    </source>
</evidence>
<comment type="subcellular location">
    <subcellularLocation>
        <location evidence="2">Cell envelope</location>
    </subcellularLocation>
    <subcellularLocation>
        <location evidence="1">Membrane</location>
        <topology evidence="1">Single-pass membrane protein</topology>
    </subcellularLocation>
</comment>
<keyword evidence="5" id="KW-0732">Signal</keyword>
<organism evidence="13 14">
    <name type="scientific">Seminavis robusta</name>
    <dbReference type="NCBI Taxonomy" id="568900"/>
    <lineage>
        <taxon>Eukaryota</taxon>
        <taxon>Sar</taxon>
        <taxon>Stramenopiles</taxon>
        <taxon>Ochrophyta</taxon>
        <taxon>Bacillariophyta</taxon>
        <taxon>Bacillariophyceae</taxon>
        <taxon>Bacillariophycidae</taxon>
        <taxon>Naviculales</taxon>
        <taxon>Naviculaceae</taxon>
        <taxon>Seminavis</taxon>
    </lineage>
</organism>
<dbReference type="InterPro" id="IPR051848">
    <property type="entry name" value="PGIP"/>
</dbReference>
<evidence type="ECO:0000313" key="14">
    <source>
        <dbReference type="Proteomes" id="UP001153069"/>
    </source>
</evidence>
<dbReference type="EMBL" id="CAICTM010002418">
    <property type="protein sequence ID" value="CAB9529186.1"/>
    <property type="molecule type" value="Genomic_DNA"/>
</dbReference>
<proteinExistence type="predicted"/>
<dbReference type="AlphaFoldDB" id="A0A9N8F0X4"/>
<keyword evidence="7 12" id="KW-1133">Transmembrane helix</keyword>